<organism evidence="4 5">
    <name type="scientific">Fusarium mundagurra</name>
    <dbReference type="NCBI Taxonomy" id="1567541"/>
    <lineage>
        <taxon>Eukaryota</taxon>
        <taxon>Fungi</taxon>
        <taxon>Dikarya</taxon>
        <taxon>Ascomycota</taxon>
        <taxon>Pezizomycotina</taxon>
        <taxon>Sordariomycetes</taxon>
        <taxon>Hypocreomycetidae</taxon>
        <taxon>Hypocreales</taxon>
        <taxon>Nectriaceae</taxon>
        <taxon>Fusarium</taxon>
        <taxon>Fusarium fujikuroi species complex</taxon>
    </lineage>
</organism>
<feature type="signal peptide" evidence="2">
    <location>
        <begin position="1"/>
        <end position="25"/>
    </location>
</feature>
<dbReference type="Proteomes" id="UP000544331">
    <property type="component" value="Unassembled WGS sequence"/>
</dbReference>
<dbReference type="PANTHER" id="PTHR43798">
    <property type="entry name" value="MONOACYLGLYCEROL LIPASE"/>
    <property type="match status" value="1"/>
</dbReference>
<dbReference type="GO" id="GO:0016020">
    <property type="term" value="C:membrane"/>
    <property type="evidence" value="ECO:0007669"/>
    <property type="project" value="TreeGrafter"/>
</dbReference>
<feature type="region of interest" description="Disordered" evidence="1">
    <location>
        <begin position="496"/>
        <end position="519"/>
    </location>
</feature>
<evidence type="ECO:0000256" key="1">
    <source>
        <dbReference type="SAM" id="MobiDB-lite"/>
    </source>
</evidence>
<comment type="caution">
    <text evidence="4">The sequence shown here is derived from an EMBL/GenBank/DDBJ whole genome shotgun (WGS) entry which is preliminary data.</text>
</comment>
<feature type="domain" description="AB hydrolase-1" evidence="3">
    <location>
        <begin position="240"/>
        <end position="535"/>
    </location>
</feature>
<evidence type="ECO:0000256" key="2">
    <source>
        <dbReference type="SAM" id="SignalP"/>
    </source>
</evidence>
<dbReference type="InterPro" id="IPR000073">
    <property type="entry name" value="AB_hydrolase_1"/>
</dbReference>
<sequence length="595" mass="67600">MSLLLLKKYLPISLALLLFYGSASRFSHGATSTASFYQYQNDRSPDDGSTLSRVIPVFDVIVGTAILQQGLSRKVATCFVASTVTSVAVQRYLAGLDCQGDFLQGIWATAAAIATLHRLKPVDRLFDRKGAIRNRATEVGVTLFGIAYLIFTGSPMLTPRTSYRAAHLRQHILRTNQVRCLSTPPNYRVVEHIIDCSHSREYLAETANGDEDIPKLAVKQYVPHDNPNPQRGDVTIIGAHANGFPKELYEPLWDELYDRLRLQGLRVRSIWIADVWNQGQSGVINERVLGNDLSWFDHARDMMNLINQHQRDIPHPIVGIGHSMGGTQLAQLALWHPRLLDSLVLIDPIIQVPNPSISLAGLSTKRRDVWPSREDAVARFKKSKFFQSWDPRVLDLWIEHGLRDIPTELHPQEEGSGSGERVTLTTSKHQELFSFVRPTYLARDWEPSNDQDPEQNKNCPDFPFHRPEPPKIFRHLPELRPSTLFVFGKRSEFSSPERRQEKMLTTGTGVGGSGGAADGRVQEETLDCGHLIPMEKVSECADVISSFVGKEMKRWRDQQEYFKRYRESMSRRQHITIDEQWEEKVKLGDEYLKRS</sequence>
<dbReference type="InterPro" id="IPR050266">
    <property type="entry name" value="AB_hydrolase_sf"/>
</dbReference>
<dbReference type="AlphaFoldDB" id="A0A8H5Y3L9"/>
<dbReference type="PANTHER" id="PTHR43798:SF33">
    <property type="entry name" value="HYDROLASE, PUTATIVE (AFU_ORTHOLOGUE AFUA_2G14860)-RELATED"/>
    <property type="match status" value="1"/>
</dbReference>
<keyword evidence="2" id="KW-0732">Signal</keyword>
<keyword evidence="5" id="KW-1185">Reference proteome</keyword>
<dbReference type="Pfam" id="PF12697">
    <property type="entry name" value="Abhydrolase_6"/>
    <property type="match status" value="1"/>
</dbReference>
<dbReference type="OrthoDB" id="94039at2759"/>
<reference evidence="4 5" key="1">
    <citation type="submission" date="2020-05" db="EMBL/GenBank/DDBJ databases">
        <title>Identification and distribution of gene clusters putatively required for synthesis of sphingolipid metabolism inhibitors in phylogenetically diverse species of the filamentous fungus Fusarium.</title>
        <authorList>
            <person name="Kim H.-S."/>
            <person name="Busman M."/>
            <person name="Brown D.W."/>
            <person name="Divon H."/>
            <person name="Uhlig S."/>
            <person name="Proctor R.H."/>
        </authorList>
    </citation>
    <scope>NUCLEOTIDE SEQUENCE [LARGE SCALE GENOMIC DNA]</scope>
    <source>
        <strain evidence="4 5">NRRL 66235</strain>
    </source>
</reference>
<dbReference type="EMBL" id="JAAOAN010000517">
    <property type="protein sequence ID" value="KAF5704391.1"/>
    <property type="molecule type" value="Genomic_DNA"/>
</dbReference>
<feature type="chain" id="PRO_5033990224" evidence="2">
    <location>
        <begin position="26"/>
        <end position="595"/>
    </location>
</feature>
<gene>
    <name evidence="4" type="ORF">FMUND_12579</name>
</gene>
<protein>
    <submittedName>
        <fullName evidence="4">Host-specific AK-toxin Akt2</fullName>
    </submittedName>
</protein>
<accession>A0A8H5Y3L9</accession>
<feature type="compositionally biased region" description="Gly residues" evidence="1">
    <location>
        <begin position="508"/>
        <end position="517"/>
    </location>
</feature>
<evidence type="ECO:0000313" key="4">
    <source>
        <dbReference type="EMBL" id="KAF5704391.1"/>
    </source>
</evidence>
<evidence type="ECO:0000313" key="5">
    <source>
        <dbReference type="Proteomes" id="UP000544331"/>
    </source>
</evidence>
<dbReference type="InterPro" id="IPR029058">
    <property type="entry name" value="AB_hydrolase_fold"/>
</dbReference>
<evidence type="ECO:0000259" key="3">
    <source>
        <dbReference type="Pfam" id="PF12697"/>
    </source>
</evidence>
<name>A0A8H5Y3L9_9HYPO</name>
<proteinExistence type="predicted"/>
<dbReference type="Gene3D" id="3.40.50.1820">
    <property type="entry name" value="alpha/beta hydrolase"/>
    <property type="match status" value="1"/>
</dbReference>
<dbReference type="SUPFAM" id="SSF53474">
    <property type="entry name" value="alpha/beta-Hydrolases"/>
    <property type="match status" value="1"/>
</dbReference>